<dbReference type="HOGENOM" id="CLU_000680_14_1_1"/>
<organism evidence="2 3">
    <name type="scientific">Setaria italica</name>
    <name type="common">Foxtail millet</name>
    <name type="synonym">Panicum italicum</name>
    <dbReference type="NCBI Taxonomy" id="4555"/>
    <lineage>
        <taxon>Eukaryota</taxon>
        <taxon>Viridiplantae</taxon>
        <taxon>Streptophyta</taxon>
        <taxon>Embryophyta</taxon>
        <taxon>Tracheophyta</taxon>
        <taxon>Spermatophyta</taxon>
        <taxon>Magnoliopsida</taxon>
        <taxon>Liliopsida</taxon>
        <taxon>Poales</taxon>
        <taxon>Poaceae</taxon>
        <taxon>PACMAD clade</taxon>
        <taxon>Panicoideae</taxon>
        <taxon>Panicodae</taxon>
        <taxon>Paniceae</taxon>
        <taxon>Cenchrinae</taxon>
        <taxon>Setaria</taxon>
    </lineage>
</organism>
<reference evidence="3" key="1">
    <citation type="journal article" date="2012" name="Nat. Biotechnol.">
        <title>Reference genome sequence of the model plant Setaria.</title>
        <authorList>
            <person name="Bennetzen J.L."/>
            <person name="Schmutz J."/>
            <person name="Wang H."/>
            <person name="Percifield R."/>
            <person name="Hawkins J."/>
            <person name="Pontaroli A.C."/>
            <person name="Estep M."/>
            <person name="Feng L."/>
            <person name="Vaughn J.N."/>
            <person name="Grimwood J."/>
            <person name="Jenkins J."/>
            <person name="Barry K."/>
            <person name="Lindquist E."/>
            <person name="Hellsten U."/>
            <person name="Deshpande S."/>
            <person name="Wang X."/>
            <person name="Wu X."/>
            <person name="Mitros T."/>
            <person name="Triplett J."/>
            <person name="Yang X."/>
            <person name="Ye C.Y."/>
            <person name="Mauro-Herrera M."/>
            <person name="Wang L."/>
            <person name="Li P."/>
            <person name="Sharma M."/>
            <person name="Sharma R."/>
            <person name="Ronald P.C."/>
            <person name="Panaud O."/>
            <person name="Kellogg E.A."/>
            <person name="Brutnell T.P."/>
            <person name="Doust A.N."/>
            <person name="Tuskan G.A."/>
            <person name="Rokhsar D."/>
            <person name="Devos K.M."/>
        </authorList>
    </citation>
    <scope>NUCLEOTIDE SEQUENCE [LARGE SCALE GENOMIC DNA]</scope>
    <source>
        <strain evidence="3">cv. Yugu1</strain>
    </source>
</reference>
<evidence type="ECO:0000259" key="1">
    <source>
        <dbReference type="Pfam" id="PF13456"/>
    </source>
</evidence>
<dbReference type="Proteomes" id="UP000004995">
    <property type="component" value="Unassembled WGS sequence"/>
</dbReference>
<dbReference type="InterPro" id="IPR036397">
    <property type="entry name" value="RNaseH_sf"/>
</dbReference>
<dbReference type="InterPro" id="IPR052929">
    <property type="entry name" value="RNase_H-like_EbsB-rel"/>
</dbReference>
<dbReference type="PANTHER" id="PTHR47074">
    <property type="entry name" value="BNAC02G40300D PROTEIN"/>
    <property type="match status" value="1"/>
</dbReference>
<dbReference type="PANTHER" id="PTHR47074:SF73">
    <property type="entry name" value="OS04G0448401 PROTEIN"/>
    <property type="match status" value="1"/>
</dbReference>
<dbReference type="InParanoid" id="K3Y1U9"/>
<dbReference type="EMBL" id="AGNK02002426">
    <property type="status" value="NOT_ANNOTATED_CDS"/>
    <property type="molecule type" value="Genomic_DNA"/>
</dbReference>
<dbReference type="GO" id="GO:0004523">
    <property type="term" value="F:RNA-DNA hybrid ribonuclease activity"/>
    <property type="evidence" value="ECO:0007669"/>
    <property type="project" value="InterPro"/>
</dbReference>
<name>K3Y1U9_SETIT</name>
<accession>K3Y1U9</accession>
<dbReference type="Gene3D" id="3.30.420.10">
    <property type="entry name" value="Ribonuclease H-like superfamily/Ribonuclease H"/>
    <property type="match status" value="1"/>
</dbReference>
<evidence type="ECO:0000313" key="2">
    <source>
        <dbReference type="EnsemblPlants" id="KQL10543"/>
    </source>
</evidence>
<dbReference type="Gramene" id="KQL10543">
    <property type="protein sequence ID" value="KQL10543"/>
    <property type="gene ID" value="SETIT_008166mg"/>
</dbReference>
<dbReference type="Pfam" id="PF13456">
    <property type="entry name" value="RVT_3"/>
    <property type="match status" value="1"/>
</dbReference>
<sequence length="235" mass="26115">MTTLSSTDTYTGPDWLLILLTRVNKDVAELISLMLWRTWSMRNDVMHGEKLKPVAASVSFLLNYVESCNSVVLIWGRRTREGTKHDYGWVNVNVDGASDQLTGHAGIGIIIRESSGKPELCAWKAIFDGLYAKEIEALACLEGVRLAVELTHGKAIIESDCSTVIAASSKPGRDRSQLAFIVNELKHVSRLLPEVGLKAVKREQSVIARELALLAKRTTHSAVWRMRRLPNVLSH</sequence>
<feature type="domain" description="RNase H type-1" evidence="1">
    <location>
        <begin position="93"/>
        <end position="212"/>
    </location>
</feature>
<dbReference type="SUPFAM" id="SSF53098">
    <property type="entry name" value="Ribonuclease H-like"/>
    <property type="match status" value="1"/>
</dbReference>
<reference evidence="2" key="2">
    <citation type="submission" date="2018-08" db="UniProtKB">
        <authorList>
            <consortium name="EnsemblPlants"/>
        </authorList>
    </citation>
    <scope>IDENTIFICATION</scope>
    <source>
        <strain evidence="2">Yugu1</strain>
    </source>
</reference>
<dbReference type="EnsemblPlants" id="KQL10543">
    <property type="protein sequence ID" value="KQL10543"/>
    <property type="gene ID" value="SETIT_008166mg"/>
</dbReference>
<dbReference type="AlphaFoldDB" id="K3Y1U9"/>
<dbReference type="InterPro" id="IPR012337">
    <property type="entry name" value="RNaseH-like_sf"/>
</dbReference>
<keyword evidence="3" id="KW-1185">Reference proteome</keyword>
<dbReference type="CDD" id="cd06222">
    <property type="entry name" value="RNase_H_like"/>
    <property type="match status" value="1"/>
</dbReference>
<dbReference type="InterPro" id="IPR044730">
    <property type="entry name" value="RNase_H-like_dom_plant"/>
</dbReference>
<proteinExistence type="predicted"/>
<dbReference type="InterPro" id="IPR002156">
    <property type="entry name" value="RNaseH_domain"/>
</dbReference>
<dbReference type="GO" id="GO:0003676">
    <property type="term" value="F:nucleic acid binding"/>
    <property type="evidence" value="ECO:0007669"/>
    <property type="project" value="InterPro"/>
</dbReference>
<evidence type="ECO:0000313" key="3">
    <source>
        <dbReference type="Proteomes" id="UP000004995"/>
    </source>
</evidence>
<protein>
    <recommendedName>
        <fullName evidence="1">RNase H type-1 domain-containing protein</fullName>
    </recommendedName>
</protein>